<comment type="caution">
    <text evidence="2">The sequence shown here is derived from an EMBL/GenBank/DDBJ whole genome shotgun (WGS) entry which is preliminary data.</text>
</comment>
<dbReference type="AlphaFoldDB" id="A0AAE0ZDI3"/>
<protein>
    <submittedName>
        <fullName evidence="2">Uncharacterized protein</fullName>
    </submittedName>
</protein>
<evidence type="ECO:0000256" key="1">
    <source>
        <dbReference type="SAM" id="Phobius"/>
    </source>
</evidence>
<reference evidence="2" key="1">
    <citation type="journal article" date="2023" name="G3 (Bethesda)">
        <title>A reference genome for the long-term kleptoplast-retaining sea slug Elysia crispata morphotype clarki.</title>
        <authorList>
            <person name="Eastman K.E."/>
            <person name="Pendleton A.L."/>
            <person name="Shaikh M.A."/>
            <person name="Suttiyut T."/>
            <person name="Ogas R."/>
            <person name="Tomko P."/>
            <person name="Gavelis G."/>
            <person name="Widhalm J.R."/>
            <person name="Wisecaver J.H."/>
        </authorList>
    </citation>
    <scope>NUCLEOTIDE SEQUENCE</scope>
    <source>
        <strain evidence="2">ECLA1</strain>
    </source>
</reference>
<accession>A0AAE0ZDI3</accession>
<name>A0AAE0ZDI3_9GAST</name>
<feature type="transmembrane region" description="Helical" evidence="1">
    <location>
        <begin position="323"/>
        <end position="343"/>
    </location>
</feature>
<evidence type="ECO:0000313" key="2">
    <source>
        <dbReference type="EMBL" id="KAK3766392.1"/>
    </source>
</evidence>
<proteinExistence type="predicted"/>
<gene>
    <name evidence="2" type="ORF">RRG08_056066</name>
</gene>
<evidence type="ECO:0000313" key="3">
    <source>
        <dbReference type="Proteomes" id="UP001283361"/>
    </source>
</evidence>
<sequence>MTTESCSKRSLNHLDGKYCTSSSTATNIRNRRSCDGEDTCNLVALDTGNCCGGNGDAEDFLEKTLSCSSFRTIDEETVNYNPTDQDNDRGKLYRYPLTRKSHRPMSDCNFESLEIKRQATKTDSTASWIGRVKDFCLHPWKRAQALMWTSPGRSVLYGINDRENPITFLDNKAGNAKGRYGPGFDKNVSAGTADVNRNLCDSFFDIIGDDNLHENAQAPINCNSSHCSLSGSPDIFSTPEKWIYSRGSSSRWPAQRQSAHVMPRKLNAPFLDSNSCACHDYRNHSKAADSAMTAAGYHNRKPSRRFRSHHREFPYRESSADRLVGLTLHCVILSLAVMAVVLARWASEVLKFVFYLAVHSAVYKGHISPLQEDTSEPVNRQQLRDATVFDFTGLKIILLQYRPPRRPALQCPNDSRLDTADFSTDTAEAATYIKKSTTTTSTTNGHHQVAAPQKSISLHSGSSQDLSHIFSISST</sequence>
<keyword evidence="1" id="KW-1133">Transmembrane helix</keyword>
<dbReference type="EMBL" id="JAWDGP010004234">
    <property type="protein sequence ID" value="KAK3766392.1"/>
    <property type="molecule type" value="Genomic_DNA"/>
</dbReference>
<organism evidence="2 3">
    <name type="scientific">Elysia crispata</name>
    <name type="common">lettuce slug</name>
    <dbReference type="NCBI Taxonomy" id="231223"/>
    <lineage>
        <taxon>Eukaryota</taxon>
        <taxon>Metazoa</taxon>
        <taxon>Spiralia</taxon>
        <taxon>Lophotrochozoa</taxon>
        <taxon>Mollusca</taxon>
        <taxon>Gastropoda</taxon>
        <taxon>Heterobranchia</taxon>
        <taxon>Euthyneura</taxon>
        <taxon>Panpulmonata</taxon>
        <taxon>Sacoglossa</taxon>
        <taxon>Placobranchoidea</taxon>
        <taxon>Plakobranchidae</taxon>
        <taxon>Elysia</taxon>
    </lineage>
</organism>
<keyword evidence="1" id="KW-0472">Membrane</keyword>
<keyword evidence="1" id="KW-0812">Transmembrane</keyword>
<keyword evidence="3" id="KW-1185">Reference proteome</keyword>
<dbReference type="Proteomes" id="UP001283361">
    <property type="component" value="Unassembled WGS sequence"/>
</dbReference>